<keyword evidence="2" id="KW-1185">Reference proteome</keyword>
<organism evidence="1 2">
    <name type="scientific">Leptospira alexanderi serovar Manhao 3 str. L 60</name>
    <dbReference type="NCBI Taxonomy" id="1049759"/>
    <lineage>
        <taxon>Bacteria</taxon>
        <taxon>Pseudomonadati</taxon>
        <taxon>Spirochaetota</taxon>
        <taxon>Spirochaetia</taxon>
        <taxon>Leptospirales</taxon>
        <taxon>Leptospiraceae</taxon>
        <taxon>Leptospira</taxon>
    </lineage>
</organism>
<sequence>MSLGFDERFFRSTKGMVSFPIFSFRTYLILLFDCKKNPLGEFNVGSGSNEI</sequence>
<proteinExistence type="predicted"/>
<comment type="caution">
    <text evidence="1">The sequence shown here is derived from an EMBL/GenBank/DDBJ whole genome shotgun (WGS) entry which is preliminary data.</text>
</comment>
<dbReference type="EMBL" id="AHMT02000042">
    <property type="protein sequence ID" value="EQA61929.1"/>
    <property type="molecule type" value="Genomic_DNA"/>
</dbReference>
<gene>
    <name evidence="1" type="ORF">LEP1GSC062_4165</name>
</gene>
<reference evidence="1" key="1">
    <citation type="submission" date="2013-05" db="EMBL/GenBank/DDBJ databases">
        <authorList>
            <person name="Harkins D.M."/>
            <person name="Durkin A.S."/>
            <person name="Brinkac L.M."/>
            <person name="Haft D.H."/>
            <person name="Selengut J.D."/>
            <person name="Sanka R."/>
            <person name="DePew J."/>
            <person name="Purushe J."/>
            <person name="Hartskeerl R.A."/>
            <person name="Ahmed A."/>
            <person name="van der Linden H."/>
            <person name="Goris M.G.A."/>
            <person name="Vinetz J.M."/>
            <person name="Sutton G.G."/>
            <person name="Nierman W.C."/>
            <person name="Fouts D.E."/>
        </authorList>
    </citation>
    <scope>NUCLEOTIDE SEQUENCE [LARGE SCALE GENOMIC DNA]</scope>
    <source>
        <strain evidence="1">L 60</strain>
    </source>
</reference>
<name>V6I6T9_9LEPT</name>
<dbReference type="AlphaFoldDB" id="V6I6T9"/>
<dbReference type="Proteomes" id="UP000018747">
    <property type="component" value="Unassembled WGS sequence"/>
</dbReference>
<evidence type="ECO:0000313" key="2">
    <source>
        <dbReference type="Proteomes" id="UP000018747"/>
    </source>
</evidence>
<protein>
    <submittedName>
        <fullName evidence="1">Uncharacterized protein</fullName>
    </submittedName>
</protein>
<evidence type="ECO:0000313" key="1">
    <source>
        <dbReference type="EMBL" id="EQA61929.1"/>
    </source>
</evidence>
<accession>V6I6T9</accession>